<evidence type="ECO:0000313" key="2">
    <source>
        <dbReference type="EMBL" id="QPH97260.1"/>
    </source>
</evidence>
<dbReference type="RefSeq" id="WP_103568037.1">
    <property type="nucleotide sequence ID" value="NZ_CABMKX010000085.1"/>
</dbReference>
<sequence length="99" mass="11424">MRLLGKIALGAAATIMLIGCGEGSKYGDKEYTFEYLRDNEQLLVELVQWCELNKNANLNTTQMKNCQTAYDRKSRLTQKWGNEPSKWEKLVEKYGTKKQ</sequence>
<evidence type="ECO:0000313" key="1">
    <source>
        <dbReference type="EMBL" id="QPH89384.1"/>
    </source>
</evidence>
<protein>
    <recommendedName>
        <fullName evidence="4">Lipoprotein</fullName>
    </recommendedName>
</protein>
<reference evidence="2 3" key="2">
    <citation type="journal article" date="2020" name="Microb. Genom.">
        <title>Analysis of complete Campylobacter concisus genomes identifies genomospecies features, secretion systems and novel plasmids and their association with severe ulcerative colitis.</title>
        <authorList>
            <person name="Liu F."/>
            <person name="Chen S."/>
            <person name="Luu L.D.W."/>
            <person name="Lee S.A."/>
            <person name="Tay A.C.Y."/>
            <person name="Wu R."/>
            <person name="Riordan S.M."/>
            <person name="Lan R."/>
            <person name="Liu L."/>
            <person name="Zhang L."/>
        </authorList>
    </citation>
    <scope>NUCLEOTIDE SEQUENCE [LARGE SCALE GENOMIC DNA]</scope>
    <source>
        <strain evidence="2 3">H16O-S1</strain>
    </source>
</reference>
<dbReference type="Proteomes" id="UP000594571">
    <property type="component" value="Chromosome"/>
</dbReference>
<reference evidence="1 3" key="1">
    <citation type="journal article" date="2018" name="Emerg. Microbes Infect.">
        <title>Genomic analysis of oral Campylobacter concisus strains identified a potential bacterial molecular marker associated with active Crohn's disease.</title>
        <authorList>
            <person name="Liu F."/>
            <person name="Ma R."/>
            <person name="Tay C.Y.A."/>
            <person name="Octavia S."/>
            <person name="Lan R."/>
            <person name="Chung H.K.L."/>
            <person name="Riordan S.M."/>
            <person name="Grimm M.C."/>
            <person name="Leong R.W."/>
            <person name="Tanaka M.M."/>
            <person name="Connor S."/>
            <person name="Zhang L."/>
        </authorList>
    </citation>
    <scope>NUCLEOTIDE SEQUENCE [LARGE SCALE GENOMIC DNA]</scope>
    <source>
        <strain evidence="2 3">H16O-S1</strain>
        <strain evidence="1">P1CDO2</strain>
    </source>
</reference>
<dbReference type="EMBL" id="CP049263">
    <property type="protein sequence ID" value="QPH97260.1"/>
    <property type="molecule type" value="Genomic_DNA"/>
</dbReference>
<dbReference type="Proteomes" id="UP000594508">
    <property type="component" value="Chromosome"/>
</dbReference>
<evidence type="ECO:0000313" key="3">
    <source>
        <dbReference type="Proteomes" id="UP000594571"/>
    </source>
</evidence>
<dbReference type="PROSITE" id="PS51257">
    <property type="entry name" value="PROKAR_LIPOPROTEIN"/>
    <property type="match status" value="1"/>
</dbReference>
<organism evidence="1">
    <name type="scientific">Campylobacter concisus</name>
    <dbReference type="NCBI Taxonomy" id="199"/>
    <lineage>
        <taxon>Bacteria</taxon>
        <taxon>Pseudomonadati</taxon>
        <taxon>Campylobacterota</taxon>
        <taxon>Epsilonproteobacteria</taxon>
        <taxon>Campylobacterales</taxon>
        <taxon>Campylobacteraceae</taxon>
        <taxon>Campylobacter</taxon>
    </lineage>
</organism>
<dbReference type="AlphaFoldDB" id="A0A7S9RCW9"/>
<evidence type="ECO:0008006" key="4">
    <source>
        <dbReference type="Google" id="ProtNLM"/>
    </source>
</evidence>
<name>A0A7S9RCW9_9BACT</name>
<dbReference type="EMBL" id="CP060707">
    <property type="protein sequence ID" value="QPH89384.1"/>
    <property type="molecule type" value="Genomic_DNA"/>
</dbReference>
<reference evidence="1" key="3">
    <citation type="submission" date="2020-08" db="EMBL/GenBank/DDBJ databases">
        <title>Analysis of Completed Campylobacter concisus Genomes Identified Genomospecies Features, Novel plasmids and Their Association with Severe Ulcerative Colitis.</title>
        <authorList>
            <person name="Zhang L."/>
        </authorList>
    </citation>
    <scope>NUCLEOTIDE SEQUENCE</scope>
    <source>
        <strain evidence="1">P1CDO2</strain>
    </source>
</reference>
<gene>
    <name evidence="2" type="ORF">CVS89_03050</name>
    <name evidence="1" type="ORF">CVT00_06885</name>
</gene>
<accession>A0A7S9RCW9</accession>
<proteinExistence type="predicted"/>